<dbReference type="EMBL" id="DS989861">
    <property type="protein sequence ID" value="EDX72881.1"/>
    <property type="molecule type" value="Genomic_DNA"/>
</dbReference>
<evidence type="ECO:0000313" key="2">
    <source>
        <dbReference type="Proteomes" id="UP000003835"/>
    </source>
</evidence>
<sequence length="38" mass="4294">MNCLATPRKRAGFVERLSVICLIESLNPPLQYLLIGYT</sequence>
<dbReference type="Proteomes" id="UP000003835">
    <property type="component" value="Unassembled WGS sequence"/>
</dbReference>
<organism evidence="1 2">
    <name type="scientific">Coleofasciculus chthonoplastes PCC 7420</name>
    <dbReference type="NCBI Taxonomy" id="118168"/>
    <lineage>
        <taxon>Bacteria</taxon>
        <taxon>Bacillati</taxon>
        <taxon>Cyanobacteriota</taxon>
        <taxon>Cyanophyceae</taxon>
        <taxon>Coleofasciculales</taxon>
        <taxon>Coleofasciculaceae</taxon>
        <taxon>Coleofasciculus</taxon>
    </lineage>
</organism>
<dbReference type="STRING" id="118168.MC7420_3327"/>
<dbReference type="HOGENOM" id="CLU_3326770_0_0_3"/>
<proteinExistence type="predicted"/>
<reference evidence="1 2" key="1">
    <citation type="submission" date="2008-07" db="EMBL/GenBank/DDBJ databases">
        <authorList>
            <person name="Tandeau de Marsac N."/>
            <person name="Ferriera S."/>
            <person name="Johnson J."/>
            <person name="Kravitz S."/>
            <person name="Beeson K."/>
            <person name="Sutton G."/>
            <person name="Rogers Y.-H."/>
            <person name="Friedman R."/>
            <person name="Frazier M."/>
            <person name="Venter J.C."/>
        </authorList>
    </citation>
    <scope>NUCLEOTIDE SEQUENCE [LARGE SCALE GENOMIC DNA]</scope>
    <source>
        <strain evidence="1 2">PCC 7420</strain>
    </source>
</reference>
<name>B4VYT0_9CYAN</name>
<keyword evidence="2" id="KW-1185">Reference proteome</keyword>
<gene>
    <name evidence="1" type="ORF">MC7420_3327</name>
</gene>
<evidence type="ECO:0000313" key="1">
    <source>
        <dbReference type="EMBL" id="EDX72881.1"/>
    </source>
</evidence>
<accession>B4VYT0</accession>
<protein>
    <submittedName>
        <fullName evidence="1">Uncharacterized protein</fullName>
    </submittedName>
</protein>
<dbReference type="AlphaFoldDB" id="B4VYT0"/>